<evidence type="ECO:0000256" key="3">
    <source>
        <dbReference type="SAM" id="Phobius"/>
    </source>
</evidence>
<dbReference type="InterPro" id="IPR050964">
    <property type="entry name" value="Striated_Muscle_Regulatory"/>
</dbReference>
<feature type="compositionally biased region" description="Polar residues" evidence="2">
    <location>
        <begin position="331"/>
        <end position="347"/>
    </location>
</feature>
<feature type="region of interest" description="Disordered" evidence="2">
    <location>
        <begin position="133"/>
        <end position="157"/>
    </location>
</feature>
<dbReference type="PRINTS" id="PR00014">
    <property type="entry name" value="FNTYPEIII"/>
</dbReference>
<dbReference type="SUPFAM" id="SSF49265">
    <property type="entry name" value="Fibronectin type III"/>
    <property type="match status" value="2"/>
</dbReference>
<keyword evidence="3" id="KW-1133">Transmembrane helix</keyword>
<dbReference type="SMART" id="SM00060">
    <property type="entry name" value="FN3"/>
    <property type="match status" value="3"/>
</dbReference>
<dbReference type="GO" id="GO:0007156">
    <property type="term" value="P:homophilic cell adhesion via plasma membrane adhesion molecules"/>
    <property type="evidence" value="ECO:0007669"/>
    <property type="project" value="TreeGrafter"/>
</dbReference>
<reference evidence="5" key="1">
    <citation type="submission" date="2018-10" db="EMBL/GenBank/DDBJ databases">
        <title>Transcriptome assembly of Aceria tosichella (Wheat curl mite) Type 2.</title>
        <authorList>
            <person name="Scully E.D."/>
            <person name="Geib S.M."/>
            <person name="Palmer N.A."/>
            <person name="Gupta A.K."/>
            <person name="Sarath G."/>
            <person name="Tatineni S."/>
        </authorList>
    </citation>
    <scope>NUCLEOTIDE SEQUENCE</scope>
    <source>
        <strain evidence="5">LincolnNE</strain>
    </source>
</reference>
<dbReference type="FunFam" id="2.60.40.10:FF:000028">
    <property type="entry name" value="Neuronal cell adhesion molecule"/>
    <property type="match status" value="1"/>
</dbReference>
<feature type="transmembrane region" description="Helical" evidence="3">
    <location>
        <begin position="421"/>
        <end position="444"/>
    </location>
</feature>
<feature type="compositionally biased region" description="Polar residues" evidence="2">
    <location>
        <begin position="452"/>
        <end position="470"/>
    </location>
</feature>
<dbReference type="PANTHER" id="PTHR13817">
    <property type="entry name" value="TITIN"/>
    <property type="match status" value="1"/>
</dbReference>
<dbReference type="CDD" id="cd00063">
    <property type="entry name" value="FN3"/>
    <property type="match status" value="3"/>
</dbReference>
<name>A0A6G1SGL6_9ACAR</name>
<dbReference type="InterPro" id="IPR036179">
    <property type="entry name" value="Ig-like_dom_sf"/>
</dbReference>
<keyword evidence="1" id="KW-0677">Repeat</keyword>
<sequence length="560" mass="61369">MTGSGINSVLVIRTVNRADGLTYKCIGENEYGNDERLIKLLVVEVPSRPMNVRVKDAWSRSASIVWSSPFAGNSPITSYIIQYWRKNSNEAGQSAQNHRRQEFTVSGTQTSALLTNLLPALTYEASVIAENQVGRSEPSENIQMTTGEDEPTAAPSDVTVEARGPSTIRVAWKVPPSETWNGKLLGFYIGFRPRGAMNNIDVNQMGGATSGAFSYRTIEYIKGQQVFETFLTNLMKGHEYEVVVKAFNNVGSGPESHLMAVKTFQGDLPASPSLFAHQVTHSSISLRWTYPSRAQSVSNPIKRYVLYYQRQGDDSWLEIGIPVEERIRAPSHNQQQEGTNGQSAGYSISDSGTTSYLLSGLDSGSAYKIYVVAVNQFGSGDPSNMVTTKTEQINGINDSLRASGPHSAEMNVFEMNKQFQLFMVVPVICTIILVVVIVSAVLYCSRRMQTPPAQHVVTSQQPQAQGSTGTWGPDGPMQVGQRYVELDKGGILKNNNLLFTGTQNSDHNSSGHPGGNQGHYPLPYGTMPMNSVVISDQKSWDRQSNAPLKPLVTHIYDSPI</sequence>
<dbReference type="SUPFAM" id="SSF48726">
    <property type="entry name" value="Immunoglobulin"/>
    <property type="match status" value="1"/>
</dbReference>
<evidence type="ECO:0000256" key="1">
    <source>
        <dbReference type="ARBA" id="ARBA00022737"/>
    </source>
</evidence>
<organism evidence="5">
    <name type="scientific">Aceria tosichella</name>
    <name type="common">wheat curl mite</name>
    <dbReference type="NCBI Taxonomy" id="561515"/>
    <lineage>
        <taxon>Eukaryota</taxon>
        <taxon>Metazoa</taxon>
        <taxon>Ecdysozoa</taxon>
        <taxon>Arthropoda</taxon>
        <taxon>Chelicerata</taxon>
        <taxon>Arachnida</taxon>
        <taxon>Acari</taxon>
        <taxon>Acariformes</taxon>
        <taxon>Trombidiformes</taxon>
        <taxon>Prostigmata</taxon>
        <taxon>Eupodina</taxon>
        <taxon>Eriophyoidea</taxon>
        <taxon>Eriophyidae</taxon>
        <taxon>Eriophyinae</taxon>
        <taxon>Aceriini</taxon>
        <taxon>Aceria</taxon>
    </lineage>
</organism>
<dbReference type="EMBL" id="GGYP01004873">
    <property type="protein sequence ID" value="MDE49644.1"/>
    <property type="molecule type" value="Transcribed_RNA"/>
</dbReference>
<dbReference type="GO" id="GO:0045202">
    <property type="term" value="C:synapse"/>
    <property type="evidence" value="ECO:0007669"/>
    <property type="project" value="TreeGrafter"/>
</dbReference>
<proteinExistence type="predicted"/>
<evidence type="ECO:0000313" key="5">
    <source>
        <dbReference type="EMBL" id="MDE49644.1"/>
    </source>
</evidence>
<accession>A0A6G1SGL6</accession>
<keyword evidence="3" id="KW-0472">Membrane</keyword>
<feature type="domain" description="Fibronectin type-III" evidence="4">
    <location>
        <begin position="268"/>
        <end position="393"/>
    </location>
</feature>
<dbReference type="InterPro" id="IPR036116">
    <property type="entry name" value="FN3_sf"/>
</dbReference>
<dbReference type="InterPro" id="IPR013783">
    <property type="entry name" value="Ig-like_fold"/>
</dbReference>
<feature type="domain" description="Fibronectin type-III" evidence="4">
    <location>
        <begin position="48"/>
        <end position="149"/>
    </location>
</feature>
<dbReference type="PANTHER" id="PTHR13817:SF102">
    <property type="entry name" value="DOWN SYNDROME CELL ADHESION MOLECULE-LIKE PROTEIN DSCAM2"/>
    <property type="match status" value="1"/>
</dbReference>
<gene>
    <name evidence="5" type="primary">Dscaml1_0</name>
    <name evidence="5" type="ORF">g.9004</name>
</gene>
<protein>
    <submittedName>
        <fullName evidence="5">Down syndrome cell adhesion molecule-like protein 1</fullName>
    </submittedName>
</protein>
<feature type="region of interest" description="Disordered" evidence="2">
    <location>
        <begin position="452"/>
        <end position="475"/>
    </location>
</feature>
<dbReference type="Gene3D" id="2.60.40.10">
    <property type="entry name" value="Immunoglobulins"/>
    <property type="match status" value="4"/>
</dbReference>
<dbReference type="GO" id="GO:0007416">
    <property type="term" value="P:synapse assembly"/>
    <property type="evidence" value="ECO:0007669"/>
    <property type="project" value="TreeGrafter"/>
</dbReference>
<feature type="domain" description="Fibronectin type-III" evidence="4">
    <location>
        <begin position="154"/>
        <end position="266"/>
    </location>
</feature>
<dbReference type="PROSITE" id="PS50853">
    <property type="entry name" value="FN3"/>
    <property type="match status" value="3"/>
</dbReference>
<keyword evidence="3" id="KW-0812">Transmembrane</keyword>
<feature type="region of interest" description="Disordered" evidence="2">
    <location>
        <begin position="327"/>
        <end position="347"/>
    </location>
</feature>
<dbReference type="AlphaFoldDB" id="A0A6G1SGL6"/>
<evidence type="ECO:0000259" key="4">
    <source>
        <dbReference type="PROSITE" id="PS50853"/>
    </source>
</evidence>
<evidence type="ECO:0000256" key="2">
    <source>
        <dbReference type="SAM" id="MobiDB-lite"/>
    </source>
</evidence>
<dbReference type="InterPro" id="IPR003961">
    <property type="entry name" value="FN3_dom"/>
</dbReference>
<dbReference type="Pfam" id="PF00041">
    <property type="entry name" value="fn3"/>
    <property type="match status" value="3"/>
</dbReference>